<dbReference type="PANTHER" id="PTHR43861:SF1">
    <property type="entry name" value="TRANS-ACONITATE 2-METHYLTRANSFERASE"/>
    <property type="match status" value="1"/>
</dbReference>
<dbReference type="NCBIfam" id="NF002463">
    <property type="entry name" value="PRK01683.1"/>
    <property type="match status" value="1"/>
</dbReference>
<dbReference type="InterPro" id="IPR029063">
    <property type="entry name" value="SAM-dependent_MTases_sf"/>
</dbReference>
<dbReference type="HAMAP" id="MF_00560">
    <property type="entry name" value="Tran_acon_Me_trans"/>
    <property type="match status" value="1"/>
</dbReference>
<gene>
    <name evidence="5" type="primary">tam</name>
    <name evidence="7" type="ORF">D3272_03505</name>
</gene>
<dbReference type="Pfam" id="PF13649">
    <property type="entry name" value="Methyltransf_25"/>
    <property type="match status" value="1"/>
</dbReference>
<keyword evidence="8" id="KW-1185">Reference proteome</keyword>
<evidence type="ECO:0000313" key="8">
    <source>
        <dbReference type="Proteomes" id="UP000289411"/>
    </source>
</evidence>
<comment type="subcellular location">
    <subcellularLocation>
        <location evidence="5">Cytoplasm</location>
    </subcellularLocation>
</comment>
<comment type="caution">
    <text evidence="7">The sequence shown here is derived from an EMBL/GenBank/DDBJ whole genome shotgun (WGS) entry which is preliminary data.</text>
</comment>
<dbReference type="AlphaFoldDB" id="A0A4Q2RG29"/>
<dbReference type="Proteomes" id="UP000289411">
    <property type="component" value="Unassembled WGS sequence"/>
</dbReference>
<comment type="function">
    <text evidence="5">Catalyzes the S-adenosylmethionine monomethyl esterification of trans-aconitate.</text>
</comment>
<feature type="domain" description="Methyltransferase" evidence="6">
    <location>
        <begin position="36"/>
        <end position="124"/>
    </location>
</feature>
<reference evidence="7 8" key="1">
    <citation type="submission" date="2018-09" db="EMBL/GenBank/DDBJ databases">
        <authorList>
            <person name="Grouzdev D.S."/>
            <person name="Krutkina M.S."/>
        </authorList>
    </citation>
    <scope>NUCLEOTIDE SEQUENCE [LARGE SCALE GENOMIC DNA]</scope>
    <source>
        <strain evidence="7 8">RmlP001</strain>
    </source>
</reference>
<name>A0A4Q2RG29_9HYPH</name>
<dbReference type="Gene3D" id="1.10.150.290">
    <property type="entry name" value="S-adenosyl-L-methionine-dependent methyltransferases"/>
    <property type="match status" value="1"/>
</dbReference>
<evidence type="ECO:0000256" key="1">
    <source>
        <dbReference type="ARBA" id="ARBA00022490"/>
    </source>
</evidence>
<dbReference type="EC" id="2.1.1.144" evidence="5"/>
<evidence type="ECO:0000313" key="7">
    <source>
        <dbReference type="EMBL" id="RYB07146.1"/>
    </source>
</evidence>
<keyword evidence="2 5" id="KW-0489">Methyltransferase</keyword>
<proteinExistence type="inferred from homology"/>
<comment type="similarity">
    <text evidence="5">Belongs to the methyltransferase superfamily. Tam family.</text>
</comment>
<keyword evidence="4 5" id="KW-0949">S-adenosyl-L-methionine</keyword>
<evidence type="ECO:0000256" key="3">
    <source>
        <dbReference type="ARBA" id="ARBA00022679"/>
    </source>
</evidence>
<dbReference type="InterPro" id="IPR023506">
    <property type="entry name" value="Trans-aconitate_MeTrfase"/>
</dbReference>
<evidence type="ECO:0000259" key="6">
    <source>
        <dbReference type="Pfam" id="PF13649"/>
    </source>
</evidence>
<organism evidence="7 8">
    <name type="scientific">Lichenibacterium ramalinae</name>
    <dbReference type="NCBI Taxonomy" id="2316527"/>
    <lineage>
        <taxon>Bacteria</taxon>
        <taxon>Pseudomonadati</taxon>
        <taxon>Pseudomonadota</taxon>
        <taxon>Alphaproteobacteria</taxon>
        <taxon>Hyphomicrobiales</taxon>
        <taxon>Lichenihabitantaceae</taxon>
        <taxon>Lichenibacterium</taxon>
    </lineage>
</organism>
<dbReference type="GO" id="GO:0005737">
    <property type="term" value="C:cytoplasm"/>
    <property type="evidence" value="ECO:0007669"/>
    <property type="project" value="UniProtKB-SubCell"/>
</dbReference>
<keyword evidence="1 5" id="KW-0963">Cytoplasm</keyword>
<sequence>MADWNPSLYTRFEDERTRPAAELLARVPLAAPRGAVDLGCGPGNSTALIARRYPEAALLGVDTSEAMLASARLRLPGVAFAAGDAAVWTPERAPDLIYANAALQWVPDHASLLPRLFGLLAPGGVLAVQMPDNLDEPSHRLMREVAADGPWSARIGDPAVAGRVGRMLPVGRYYDLLAPAAAGLDLWHTTYQHPMADAGAIVDWLSATGLRPFVEPLPPDLKAGFLAAYARAIDGAYPARADGRRLLAFPRLFIVARKAG</sequence>
<dbReference type="SUPFAM" id="SSF53335">
    <property type="entry name" value="S-adenosyl-L-methionine-dependent methyltransferases"/>
    <property type="match status" value="1"/>
</dbReference>
<comment type="catalytic activity">
    <reaction evidence="5">
        <text>trans-aconitate + S-adenosyl-L-methionine = (E)-3-(methoxycarbonyl)pent-2-enedioate + S-adenosyl-L-homocysteine</text>
        <dbReference type="Rhea" id="RHEA:14969"/>
        <dbReference type="ChEBI" id="CHEBI:15708"/>
        <dbReference type="ChEBI" id="CHEBI:57470"/>
        <dbReference type="ChEBI" id="CHEBI:57856"/>
        <dbReference type="ChEBI" id="CHEBI:59789"/>
        <dbReference type="EC" id="2.1.1.144"/>
    </reaction>
</comment>
<evidence type="ECO:0000256" key="2">
    <source>
        <dbReference type="ARBA" id="ARBA00022603"/>
    </source>
</evidence>
<dbReference type="RefSeq" id="WP_129217724.1">
    <property type="nucleotide sequence ID" value="NZ_QYBC01000002.1"/>
</dbReference>
<dbReference type="PANTHER" id="PTHR43861">
    <property type="entry name" value="TRANS-ACONITATE 2-METHYLTRANSFERASE-RELATED"/>
    <property type="match status" value="1"/>
</dbReference>
<evidence type="ECO:0000256" key="4">
    <source>
        <dbReference type="ARBA" id="ARBA00022691"/>
    </source>
</evidence>
<dbReference type="GO" id="GO:0032259">
    <property type="term" value="P:methylation"/>
    <property type="evidence" value="ECO:0007669"/>
    <property type="project" value="UniProtKB-KW"/>
</dbReference>
<dbReference type="CDD" id="cd02440">
    <property type="entry name" value="AdoMet_MTases"/>
    <property type="match status" value="1"/>
</dbReference>
<dbReference type="OrthoDB" id="9795085at2"/>
<accession>A0A4Q2RG29</accession>
<dbReference type="InterPro" id="IPR041698">
    <property type="entry name" value="Methyltransf_25"/>
</dbReference>
<dbReference type="InterPro" id="IPR023149">
    <property type="entry name" value="Trans_acon_MeTrfase_C"/>
</dbReference>
<dbReference type="GO" id="GO:0030798">
    <property type="term" value="F:trans-aconitate 2-methyltransferase activity"/>
    <property type="evidence" value="ECO:0007669"/>
    <property type="project" value="UniProtKB-UniRule"/>
</dbReference>
<dbReference type="Gene3D" id="3.40.50.150">
    <property type="entry name" value="Vaccinia Virus protein VP39"/>
    <property type="match status" value="1"/>
</dbReference>
<reference evidence="7 8" key="2">
    <citation type="submission" date="2019-02" db="EMBL/GenBank/DDBJ databases">
        <title>'Lichenibacterium ramalinii' gen. nov. sp. nov., 'Lichenibacterium minor' gen. nov. sp. nov.</title>
        <authorList>
            <person name="Pankratov T."/>
        </authorList>
    </citation>
    <scope>NUCLEOTIDE SEQUENCE [LARGE SCALE GENOMIC DNA]</scope>
    <source>
        <strain evidence="7 8">RmlP001</strain>
    </source>
</reference>
<dbReference type="EMBL" id="QYBC01000002">
    <property type="protein sequence ID" value="RYB07146.1"/>
    <property type="molecule type" value="Genomic_DNA"/>
</dbReference>
<protein>
    <recommendedName>
        <fullName evidence="5">Trans-aconitate 2-methyltransferase</fullName>
        <ecNumber evidence="5">2.1.1.144</ecNumber>
    </recommendedName>
</protein>
<evidence type="ECO:0000256" key="5">
    <source>
        <dbReference type="HAMAP-Rule" id="MF_00560"/>
    </source>
</evidence>
<keyword evidence="3 5" id="KW-0808">Transferase</keyword>